<keyword evidence="1" id="KW-0732">Signal</keyword>
<gene>
    <name evidence="2" type="ORF">K6K41_24000</name>
</gene>
<dbReference type="PROSITE" id="PS51257">
    <property type="entry name" value="PROKAR_LIPOPROTEIN"/>
    <property type="match status" value="1"/>
</dbReference>
<feature type="chain" id="PRO_5038395947" evidence="1">
    <location>
        <begin position="24"/>
        <end position="177"/>
    </location>
</feature>
<organism evidence="2 3">
    <name type="scientific">Chenggangzhangella methanolivorans</name>
    <dbReference type="NCBI Taxonomy" id="1437009"/>
    <lineage>
        <taxon>Bacteria</taxon>
        <taxon>Pseudomonadati</taxon>
        <taxon>Pseudomonadota</taxon>
        <taxon>Alphaproteobacteria</taxon>
        <taxon>Hyphomicrobiales</taxon>
        <taxon>Methylopilaceae</taxon>
        <taxon>Chenggangzhangella</taxon>
    </lineage>
</organism>
<reference evidence="2" key="1">
    <citation type="submission" date="2021-08" db="EMBL/GenBank/DDBJ databases">
        <authorList>
            <person name="Zhang H."/>
            <person name="Xu M."/>
            <person name="Yu Z."/>
            <person name="Yang L."/>
            <person name="Cai Y."/>
        </authorList>
    </citation>
    <scope>NUCLEOTIDE SEQUENCE</scope>
    <source>
        <strain evidence="2">CHL1</strain>
    </source>
</reference>
<sequence length="177" mass="18699">MRKRSVFWPTVAAILTACAPAAAETLVFKSGSCPPGDGSCVYSFGPSETMPLYIQNVVVKAPRSGVATVLLNGSMQCAYPSYTQGDVGVIDLTAVVSKGKSAPPVGGGGSVRLAMRVPPIVGTPGPALSYAVNLASTRVFEVEKGKTEFRYWFNKNRMDPDTTCSIFDITMTATFSD</sequence>
<dbReference type="AlphaFoldDB" id="A0A9E6UN08"/>
<feature type="signal peptide" evidence="1">
    <location>
        <begin position="1"/>
        <end position="23"/>
    </location>
</feature>
<dbReference type="Proteomes" id="UP000825701">
    <property type="component" value="Chromosome"/>
</dbReference>
<name>A0A9E6UN08_9HYPH</name>
<protein>
    <submittedName>
        <fullName evidence="2">Uncharacterized protein</fullName>
    </submittedName>
</protein>
<dbReference type="RefSeq" id="WP_261402802.1">
    <property type="nucleotide sequence ID" value="NZ_CP081869.1"/>
</dbReference>
<proteinExistence type="predicted"/>
<evidence type="ECO:0000313" key="3">
    <source>
        <dbReference type="Proteomes" id="UP000825701"/>
    </source>
</evidence>
<keyword evidence="3" id="KW-1185">Reference proteome</keyword>
<accession>A0A9E6UN08</accession>
<dbReference type="EMBL" id="CP081869">
    <property type="protein sequence ID" value="QZN99703.1"/>
    <property type="molecule type" value="Genomic_DNA"/>
</dbReference>
<dbReference type="KEGG" id="cmet:K6K41_24000"/>
<evidence type="ECO:0000256" key="1">
    <source>
        <dbReference type="SAM" id="SignalP"/>
    </source>
</evidence>
<evidence type="ECO:0000313" key="2">
    <source>
        <dbReference type="EMBL" id="QZN99703.1"/>
    </source>
</evidence>